<dbReference type="GO" id="GO:0005525">
    <property type="term" value="F:GTP binding"/>
    <property type="evidence" value="ECO:0007669"/>
    <property type="project" value="InterPro"/>
</dbReference>
<organism evidence="2 3">
    <name type="scientific">Candidatus Berkelbacteria bacterium CG_4_9_14_0_2_um_filter_42_30</name>
    <dbReference type="NCBI Taxonomy" id="1974506"/>
    <lineage>
        <taxon>Bacteria</taxon>
        <taxon>Candidatus Berkelbacteria</taxon>
    </lineage>
</organism>
<evidence type="ECO:0000313" key="3">
    <source>
        <dbReference type="Proteomes" id="UP000230051"/>
    </source>
</evidence>
<comment type="caution">
    <text evidence="2">The sequence shown here is derived from an EMBL/GenBank/DDBJ whole genome shotgun (WGS) entry which is preliminary data.</text>
</comment>
<feature type="domain" description="G" evidence="1">
    <location>
        <begin position="10"/>
        <end position="27"/>
    </location>
</feature>
<name>A0A2M8G2I4_9BACT</name>
<dbReference type="InterPro" id="IPR027417">
    <property type="entry name" value="P-loop_NTPase"/>
</dbReference>
<accession>A0A2M8G2I4</accession>
<evidence type="ECO:0000313" key="2">
    <source>
        <dbReference type="EMBL" id="PJC65863.1"/>
    </source>
</evidence>
<dbReference type="Proteomes" id="UP000230051">
    <property type="component" value="Unassembled WGS sequence"/>
</dbReference>
<sequence length="58" mass="6386">MANKFQQPIVAIVGRPNVGKSTFFNVFAVRGLPLNPIFPKPLVIEYTLMPVGVGKILF</sequence>
<dbReference type="EMBL" id="PFQW01000013">
    <property type="protein sequence ID" value="PJC65863.1"/>
    <property type="molecule type" value="Genomic_DNA"/>
</dbReference>
<dbReference type="InterPro" id="IPR006073">
    <property type="entry name" value="GTP-bd"/>
</dbReference>
<dbReference type="AlphaFoldDB" id="A0A2M8G2I4"/>
<dbReference type="Pfam" id="PF01926">
    <property type="entry name" value="MMR_HSR1"/>
    <property type="match status" value="1"/>
</dbReference>
<dbReference type="SUPFAM" id="SSF52540">
    <property type="entry name" value="P-loop containing nucleoside triphosphate hydrolases"/>
    <property type="match status" value="1"/>
</dbReference>
<evidence type="ECO:0000259" key="1">
    <source>
        <dbReference type="Pfam" id="PF01926"/>
    </source>
</evidence>
<proteinExistence type="predicted"/>
<reference evidence="3" key="1">
    <citation type="submission" date="2017-09" db="EMBL/GenBank/DDBJ databases">
        <title>Depth-based differentiation of microbial function through sediment-hosted aquifers and enrichment of novel symbionts in the deep terrestrial subsurface.</title>
        <authorList>
            <person name="Probst A.J."/>
            <person name="Ladd B."/>
            <person name="Jarett J.K."/>
            <person name="Geller-Mcgrath D.E."/>
            <person name="Sieber C.M.K."/>
            <person name="Emerson J.B."/>
            <person name="Anantharaman K."/>
            <person name="Thomas B.C."/>
            <person name="Malmstrom R."/>
            <person name="Stieglmeier M."/>
            <person name="Klingl A."/>
            <person name="Woyke T."/>
            <person name="Ryan C.M."/>
            <person name="Banfield J.F."/>
        </authorList>
    </citation>
    <scope>NUCLEOTIDE SEQUENCE [LARGE SCALE GENOMIC DNA]</scope>
</reference>
<gene>
    <name evidence="2" type="ORF">CO019_00515</name>
</gene>
<protein>
    <recommendedName>
        <fullName evidence="1">G domain-containing protein</fullName>
    </recommendedName>
</protein>
<dbReference type="Gene3D" id="3.40.50.300">
    <property type="entry name" value="P-loop containing nucleotide triphosphate hydrolases"/>
    <property type="match status" value="1"/>
</dbReference>